<keyword evidence="2" id="KW-1003">Cell membrane</keyword>
<dbReference type="OrthoDB" id="2489132at2"/>
<dbReference type="Gene3D" id="1.10.287.950">
    <property type="entry name" value="Methyl-accepting chemotaxis protein"/>
    <property type="match status" value="1"/>
</dbReference>
<feature type="domain" description="HAMP" evidence="13">
    <location>
        <begin position="291"/>
        <end position="345"/>
    </location>
</feature>
<dbReference type="GO" id="GO:0004888">
    <property type="term" value="F:transmembrane signaling receptor activity"/>
    <property type="evidence" value="ECO:0007669"/>
    <property type="project" value="InterPro"/>
</dbReference>
<evidence type="ECO:0000256" key="4">
    <source>
        <dbReference type="ARBA" id="ARBA00022500"/>
    </source>
</evidence>
<dbReference type="CDD" id="cd11386">
    <property type="entry name" value="MCP_signal"/>
    <property type="match status" value="1"/>
</dbReference>
<dbReference type="SMART" id="SM00283">
    <property type="entry name" value="MA"/>
    <property type="match status" value="1"/>
</dbReference>
<dbReference type="PROSITE" id="PS50885">
    <property type="entry name" value="HAMP"/>
    <property type="match status" value="1"/>
</dbReference>
<evidence type="ECO:0000256" key="3">
    <source>
        <dbReference type="ARBA" id="ARBA00022481"/>
    </source>
</evidence>
<dbReference type="SUPFAM" id="SSF103190">
    <property type="entry name" value="Sensory domain-like"/>
    <property type="match status" value="1"/>
</dbReference>
<evidence type="ECO:0000259" key="12">
    <source>
        <dbReference type="PROSITE" id="PS50111"/>
    </source>
</evidence>
<dbReference type="EMBL" id="FMBC01000054">
    <property type="protein sequence ID" value="SCC64041.1"/>
    <property type="molecule type" value="Genomic_DNA"/>
</dbReference>
<evidence type="ECO:0000256" key="9">
    <source>
        <dbReference type="ARBA" id="ARBA00029447"/>
    </source>
</evidence>
<evidence type="ECO:0000256" key="8">
    <source>
        <dbReference type="ARBA" id="ARBA00023224"/>
    </source>
</evidence>
<comment type="subcellular location">
    <subcellularLocation>
        <location evidence="1">Cell inner membrane</location>
        <topology evidence="1">Multi-pass membrane protein</topology>
    </subcellularLocation>
</comment>
<accession>A0A1C4G8F5</accession>
<keyword evidence="6 11" id="KW-1133">Transmembrane helix</keyword>
<evidence type="ECO:0000256" key="1">
    <source>
        <dbReference type="ARBA" id="ARBA00004429"/>
    </source>
</evidence>
<dbReference type="RefSeq" id="WP_090137892.1">
    <property type="nucleotide sequence ID" value="NZ_FMBC01000054.1"/>
</dbReference>
<dbReference type="Proteomes" id="UP000198515">
    <property type="component" value="Unassembled WGS sequence"/>
</dbReference>
<evidence type="ECO:0000256" key="10">
    <source>
        <dbReference type="PROSITE-ProRule" id="PRU00284"/>
    </source>
</evidence>
<dbReference type="PANTHER" id="PTHR43531">
    <property type="entry name" value="PROTEIN ICFG"/>
    <property type="match status" value="1"/>
</dbReference>
<evidence type="ECO:0000313" key="15">
    <source>
        <dbReference type="Proteomes" id="UP000198515"/>
    </source>
</evidence>
<dbReference type="InterPro" id="IPR029151">
    <property type="entry name" value="Sensor-like_sf"/>
</dbReference>
<dbReference type="InterPro" id="IPR051310">
    <property type="entry name" value="MCP_chemotaxis"/>
</dbReference>
<dbReference type="GO" id="GO:0007165">
    <property type="term" value="P:signal transduction"/>
    <property type="evidence" value="ECO:0007669"/>
    <property type="project" value="UniProtKB-KW"/>
</dbReference>
<name>A0A1C4G8F5_9ENTR</name>
<keyword evidence="7 11" id="KW-0472">Membrane</keyword>
<dbReference type="InterPro" id="IPR033479">
    <property type="entry name" value="dCache_1"/>
</dbReference>
<organism evidence="14 15">
    <name type="scientific">Kosakonia oryziphila</name>
    <dbReference type="NCBI Taxonomy" id="1005667"/>
    <lineage>
        <taxon>Bacteria</taxon>
        <taxon>Pseudomonadati</taxon>
        <taxon>Pseudomonadota</taxon>
        <taxon>Gammaproteobacteria</taxon>
        <taxon>Enterobacterales</taxon>
        <taxon>Enterobacteriaceae</taxon>
        <taxon>Kosakonia</taxon>
    </lineage>
</organism>
<dbReference type="PRINTS" id="PR00260">
    <property type="entry name" value="CHEMTRNSDUCR"/>
</dbReference>
<dbReference type="PROSITE" id="PS50111">
    <property type="entry name" value="CHEMOTAXIS_TRANSDUC_2"/>
    <property type="match status" value="1"/>
</dbReference>
<protein>
    <submittedName>
        <fullName evidence="14">Methyl-accepting chemotaxis protein</fullName>
    </submittedName>
</protein>
<evidence type="ECO:0000256" key="7">
    <source>
        <dbReference type="ARBA" id="ARBA00023136"/>
    </source>
</evidence>
<dbReference type="InterPro" id="IPR004089">
    <property type="entry name" value="MCPsignal_dom"/>
</dbReference>
<dbReference type="Pfam" id="PF00015">
    <property type="entry name" value="MCPsignal"/>
    <property type="match status" value="1"/>
</dbReference>
<evidence type="ECO:0000313" key="14">
    <source>
        <dbReference type="EMBL" id="SCC64041.1"/>
    </source>
</evidence>
<proteinExistence type="inferred from homology"/>
<dbReference type="CDD" id="cd12913">
    <property type="entry name" value="PDC1_MCP_like"/>
    <property type="match status" value="1"/>
</dbReference>
<keyword evidence="15" id="KW-1185">Reference proteome</keyword>
<dbReference type="AlphaFoldDB" id="A0A1C4G8F5"/>
<evidence type="ECO:0000256" key="6">
    <source>
        <dbReference type="ARBA" id="ARBA00022989"/>
    </source>
</evidence>
<dbReference type="SUPFAM" id="SSF58104">
    <property type="entry name" value="Methyl-accepting chemotaxis protein (MCP) signaling domain"/>
    <property type="match status" value="1"/>
</dbReference>
<sequence>MFRTIKSRIIAATAGCLAIALLLNTVINYQVTRQHNQQTQQDILSSTSASHSIAIADWVAGKMEIINSLQSVALTDDPVPIFTQMAHAGGFTNVYIGYASKTAKFSDPTGVPADYDPTIRPWYQQVLKADAPVVTAPYVDAGSGKLVVTFAVPVKENGTLKGVVAGDVSMDSVVANVRGINPSPNSSGLLLDNDGTVIAANNDNLTLKPFADALSGVSFAELRAGKTVEGQYAGVQKILQATPVKGTHWLLTVALDSADSTAGLQAQLKASALSLIVLVLIAGTVMHWIVSAMLKRLLTIRDAMNAISSGTDDLSQRLPVDGHDEVTQIAHAFNAFSDKLSVVMVKLRDSSQSVQQAAQEIAAGNQDLSGRTEQAASSLRETASAVEQITASVAQSTDAAAQANQQAHAASEAASRGGQVVTQAITTMQSIETASAKIGDITSVIDGIAFQTNILALNASVEAARAGEQGRGFAVVAGEVRNLASRSAQAAKEIKTLIDSTTDSVATGSRFVRLAGDSMTDIVSSIDSVSVIMREITVATSEQMKGIQEINHAVIDLDRMVQQNAELVIQSAAAADALRSQAGELAETAGHFRI</sequence>
<dbReference type="GO" id="GO:0006935">
    <property type="term" value="P:chemotaxis"/>
    <property type="evidence" value="ECO:0007669"/>
    <property type="project" value="UniProtKB-KW"/>
</dbReference>
<dbReference type="InterPro" id="IPR004090">
    <property type="entry name" value="Chemotax_Me-accpt_rcpt"/>
</dbReference>
<dbReference type="CDD" id="cd06225">
    <property type="entry name" value="HAMP"/>
    <property type="match status" value="1"/>
</dbReference>
<evidence type="ECO:0000259" key="13">
    <source>
        <dbReference type="PROSITE" id="PS50885"/>
    </source>
</evidence>
<dbReference type="PANTHER" id="PTHR43531:SF16">
    <property type="entry name" value="METHYL-ACCEPTING CHEMOTAXIS PROTEIN II"/>
    <property type="match status" value="1"/>
</dbReference>
<keyword evidence="3" id="KW-0488">Methylation</keyword>
<dbReference type="Pfam" id="PF00672">
    <property type="entry name" value="HAMP"/>
    <property type="match status" value="1"/>
</dbReference>
<reference evidence="15" key="1">
    <citation type="submission" date="2016-08" db="EMBL/GenBank/DDBJ databases">
        <authorList>
            <person name="Varghese N."/>
            <person name="Submissions Spin"/>
        </authorList>
    </citation>
    <scope>NUCLEOTIDE SEQUENCE [LARGE SCALE GENOMIC DNA]</scope>
    <source>
        <strain evidence="15">REICA_142</strain>
    </source>
</reference>
<dbReference type="SMART" id="SM00304">
    <property type="entry name" value="HAMP"/>
    <property type="match status" value="1"/>
</dbReference>
<comment type="similarity">
    <text evidence="9">Belongs to the methyl-accepting chemotaxis (MCP) protein family.</text>
</comment>
<feature type="domain" description="Methyl-accepting transducer" evidence="12">
    <location>
        <begin position="350"/>
        <end position="579"/>
    </location>
</feature>
<keyword evidence="8 10" id="KW-0807">Transducer</keyword>
<evidence type="ECO:0000256" key="11">
    <source>
        <dbReference type="SAM" id="Phobius"/>
    </source>
</evidence>
<dbReference type="Pfam" id="PF02743">
    <property type="entry name" value="dCache_1"/>
    <property type="match status" value="1"/>
</dbReference>
<dbReference type="GO" id="GO:0005886">
    <property type="term" value="C:plasma membrane"/>
    <property type="evidence" value="ECO:0007669"/>
    <property type="project" value="UniProtKB-SubCell"/>
</dbReference>
<gene>
    <name evidence="14" type="ORF">GA0061070_105415</name>
</gene>
<dbReference type="CDD" id="cd18774">
    <property type="entry name" value="PDC2_HK_sensor"/>
    <property type="match status" value="1"/>
</dbReference>
<dbReference type="FunFam" id="1.10.287.950:FF:000001">
    <property type="entry name" value="Methyl-accepting chemotaxis sensory transducer"/>
    <property type="match status" value="1"/>
</dbReference>
<evidence type="ECO:0000256" key="5">
    <source>
        <dbReference type="ARBA" id="ARBA00022692"/>
    </source>
</evidence>
<dbReference type="Gene3D" id="3.30.450.20">
    <property type="entry name" value="PAS domain"/>
    <property type="match status" value="2"/>
</dbReference>
<feature type="transmembrane region" description="Helical" evidence="11">
    <location>
        <begin position="272"/>
        <end position="294"/>
    </location>
</feature>
<evidence type="ECO:0000256" key="2">
    <source>
        <dbReference type="ARBA" id="ARBA00022475"/>
    </source>
</evidence>
<keyword evidence="5 11" id="KW-0812">Transmembrane</keyword>
<keyword evidence="4" id="KW-0145">Chemotaxis</keyword>
<dbReference type="InterPro" id="IPR003660">
    <property type="entry name" value="HAMP_dom"/>
</dbReference>